<keyword evidence="3" id="KW-0547">Nucleotide-binding</keyword>
<dbReference type="Gene3D" id="3.40.50.300">
    <property type="entry name" value="P-loop containing nucleotide triphosphate hydrolases"/>
    <property type="match status" value="1"/>
</dbReference>
<evidence type="ECO:0000256" key="4">
    <source>
        <dbReference type="ARBA" id="ARBA00022840"/>
    </source>
</evidence>
<dbReference type="Pfam" id="PF00005">
    <property type="entry name" value="ABC_tran"/>
    <property type="match status" value="1"/>
</dbReference>
<feature type="domain" description="ABC transporter" evidence="8">
    <location>
        <begin position="324"/>
        <end position="533"/>
    </location>
</feature>
<dbReference type="InterPro" id="IPR039421">
    <property type="entry name" value="Type_1_exporter"/>
</dbReference>
<dbReference type="SUPFAM" id="SSF52540">
    <property type="entry name" value="P-loop containing nucleoside triphosphate hydrolases"/>
    <property type="match status" value="1"/>
</dbReference>
<comment type="subcellular location">
    <subcellularLocation>
        <location evidence="1">Cell membrane</location>
        <topology evidence="1">Multi-pass membrane protein</topology>
    </subcellularLocation>
</comment>
<dbReference type="EMBL" id="NIBD01000021">
    <property type="protein sequence ID" value="PAB55593.1"/>
    <property type="molecule type" value="Genomic_DNA"/>
</dbReference>
<evidence type="ECO:0000256" key="3">
    <source>
        <dbReference type="ARBA" id="ARBA00022741"/>
    </source>
</evidence>
<feature type="transmembrane region" description="Helical" evidence="7">
    <location>
        <begin position="234"/>
        <end position="256"/>
    </location>
</feature>
<accession>A0A267M9W1</accession>
<feature type="transmembrane region" description="Helical" evidence="7">
    <location>
        <begin position="51"/>
        <end position="70"/>
    </location>
</feature>
<protein>
    <submittedName>
        <fullName evidence="10">ABC transporter</fullName>
    </submittedName>
</protein>
<dbReference type="RefSeq" id="WP_095182721.1">
    <property type="nucleotide sequence ID" value="NZ_NIBD01000021.1"/>
</dbReference>
<dbReference type="GO" id="GO:0005524">
    <property type="term" value="F:ATP binding"/>
    <property type="evidence" value="ECO:0007669"/>
    <property type="project" value="UniProtKB-KW"/>
</dbReference>
<dbReference type="InterPro" id="IPR003593">
    <property type="entry name" value="AAA+_ATPase"/>
</dbReference>
<proteinExistence type="predicted"/>
<reference evidence="10 11" key="1">
    <citation type="submission" date="2017-05" db="EMBL/GenBank/DDBJ databases">
        <title>Lactobacillus johnsonii from commercial turkeys.</title>
        <authorList>
            <person name="Johnson T.J."/>
            <person name="Youmans B."/>
        </authorList>
    </citation>
    <scope>NUCLEOTIDE SEQUENCE [LARGE SCALE GENOMIC DNA]</scope>
    <source>
        <strain evidence="10 11">UMNLJ114</strain>
    </source>
</reference>
<evidence type="ECO:0000313" key="10">
    <source>
        <dbReference type="EMBL" id="PAB55593.1"/>
    </source>
</evidence>
<organism evidence="10 11">
    <name type="scientific">Lactobacillus johnsonii</name>
    <dbReference type="NCBI Taxonomy" id="33959"/>
    <lineage>
        <taxon>Bacteria</taxon>
        <taxon>Bacillati</taxon>
        <taxon>Bacillota</taxon>
        <taxon>Bacilli</taxon>
        <taxon>Lactobacillales</taxon>
        <taxon>Lactobacillaceae</taxon>
        <taxon>Lactobacillus</taxon>
    </lineage>
</organism>
<dbReference type="PROSITE" id="PS50893">
    <property type="entry name" value="ABC_TRANSPORTER_2"/>
    <property type="match status" value="1"/>
</dbReference>
<evidence type="ECO:0000256" key="7">
    <source>
        <dbReference type="SAM" id="Phobius"/>
    </source>
</evidence>
<dbReference type="CDD" id="cd03228">
    <property type="entry name" value="ABCC_MRP_Like"/>
    <property type="match status" value="1"/>
</dbReference>
<dbReference type="InterPro" id="IPR003439">
    <property type="entry name" value="ABC_transporter-like_ATP-bd"/>
</dbReference>
<evidence type="ECO:0000256" key="5">
    <source>
        <dbReference type="ARBA" id="ARBA00022989"/>
    </source>
</evidence>
<name>A0A267M9W1_LACJH</name>
<dbReference type="Gene3D" id="1.20.1560.10">
    <property type="entry name" value="ABC transporter type 1, transmembrane domain"/>
    <property type="match status" value="1"/>
</dbReference>
<dbReference type="PANTHER" id="PTHR24221:SF654">
    <property type="entry name" value="ATP-BINDING CASSETTE SUB-FAMILY B MEMBER 6"/>
    <property type="match status" value="1"/>
</dbReference>
<sequence length="534" mass="59970">MTLKYASKINVTLYILLSIIYASGNVAIAYVSKLMLNNAQYQRGGLTQLLIIALLGSLIIVIIMFSNFAYKYLKNKIILEINLELKKRLMTHLMNKNGTSQKEGLNLMTNDLKQIETLKISNELLIITEIFSFVLSLVAGLLNSWFLTIIFMITTLLPGLIQKLFVKKIQNKSKKWEQRNANYTQRVSDGLNGAVTANLYNARNSVLERIITDAKSMENALKSLNYTQDVANQIIIALADIFSFILPFFIGAVLMYNGQIGSGTLIMIVQLSNNFINPIVNIFDQLNQIKSTEPIWKKIEVGLNDVPTAPNDQKPTSNRTFKKLQTDSLTYNINGKNIFTDLSLTIPHKSKVLITAPSGWGKSTFLQLLLGKLKPDSGKILIDSENITNNWETAHNYFSYVTQSPFIFDDTLEFNITLGKKYPSKKLNAVIEKAGLKELVDEKGLTYSVGEKGKNLSGGQIQRIEIARALLSDRPIMLADEATSALDQKLSEKIHSIILDNPRLTVIEVAHKISTKEKEKFDKVLKLDELAKQK</sequence>
<evidence type="ECO:0000259" key="8">
    <source>
        <dbReference type="PROSITE" id="PS50893"/>
    </source>
</evidence>
<dbReference type="InterPro" id="IPR017871">
    <property type="entry name" value="ABC_transporter-like_CS"/>
</dbReference>
<comment type="caution">
    <text evidence="10">The sequence shown here is derived from an EMBL/GenBank/DDBJ whole genome shotgun (WGS) entry which is preliminary data.</text>
</comment>
<dbReference type="Proteomes" id="UP000216008">
    <property type="component" value="Unassembled WGS sequence"/>
</dbReference>
<dbReference type="PANTHER" id="PTHR24221">
    <property type="entry name" value="ATP-BINDING CASSETTE SUB-FAMILY B"/>
    <property type="match status" value="1"/>
</dbReference>
<dbReference type="PROSITE" id="PS00211">
    <property type="entry name" value="ABC_TRANSPORTER_1"/>
    <property type="match status" value="1"/>
</dbReference>
<dbReference type="InterPro" id="IPR036640">
    <property type="entry name" value="ABC1_TM_sf"/>
</dbReference>
<dbReference type="Pfam" id="PF00664">
    <property type="entry name" value="ABC_membrane"/>
    <property type="match status" value="1"/>
</dbReference>
<dbReference type="GO" id="GO:0016887">
    <property type="term" value="F:ATP hydrolysis activity"/>
    <property type="evidence" value="ECO:0007669"/>
    <property type="project" value="InterPro"/>
</dbReference>
<dbReference type="CDD" id="cd07346">
    <property type="entry name" value="ABC_6TM_exporters"/>
    <property type="match status" value="1"/>
</dbReference>
<dbReference type="GO" id="GO:0005886">
    <property type="term" value="C:plasma membrane"/>
    <property type="evidence" value="ECO:0007669"/>
    <property type="project" value="UniProtKB-SubCell"/>
</dbReference>
<evidence type="ECO:0000256" key="2">
    <source>
        <dbReference type="ARBA" id="ARBA00022692"/>
    </source>
</evidence>
<dbReference type="GO" id="GO:0034040">
    <property type="term" value="F:ATPase-coupled lipid transmembrane transporter activity"/>
    <property type="evidence" value="ECO:0007669"/>
    <property type="project" value="TreeGrafter"/>
</dbReference>
<dbReference type="SUPFAM" id="SSF90123">
    <property type="entry name" value="ABC transporter transmembrane region"/>
    <property type="match status" value="1"/>
</dbReference>
<feature type="domain" description="ABC transmembrane type-1" evidence="9">
    <location>
        <begin position="13"/>
        <end position="291"/>
    </location>
</feature>
<feature type="transmembrane region" description="Helical" evidence="7">
    <location>
        <begin position="12"/>
        <end position="31"/>
    </location>
</feature>
<feature type="transmembrane region" description="Helical" evidence="7">
    <location>
        <begin position="120"/>
        <end position="139"/>
    </location>
</feature>
<dbReference type="PROSITE" id="PS50929">
    <property type="entry name" value="ABC_TM1F"/>
    <property type="match status" value="1"/>
</dbReference>
<gene>
    <name evidence="10" type="ORF">A3Q24_04015</name>
</gene>
<keyword evidence="6 7" id="KW-0472">Membrane</keyword>
<keyword evidence="2 7" id="KW-0812">Transmembrane</keyword>
<evidence type="ECO:0000256" key="6">
    <source>
        <dbReference type="ARBA" id="ARBA00023136"/>
    </source>
</evidence>
<evidence type="ECO:0000256" key="1">
    <source>
        <dbReference type="ARBA" id="ARBA00004651"/>
    </source>
</evidence>
<dbReference type="InterPro" id="IPR011527">
    <property type="entry name" value="ABC1_TM_dom"/>
</dbReference>
<dbReference type="GO" id="GO:0140359">
    <property type="term" value="F:ABC-type transporter activity"/>
    <property type="evidence" value="ECO:0007669"/>
    <property type="project" value="InterPro"/>
</dbReference>
<feature type="transmembrane region" description="Helical" evidence="7">
    <location>
        <begin position="145"/>
        <end position="166"/>
    </location>
</feature>
<evidence type="ECO:0000313" key="11">
    <source>
        <dbReference type="Proteomes" id="UP000216008"/>
    </source>
</evidence>
<keyword evidence="4" id="KW-0067">ATP-binding</keyword>
<keyword evidence="5 7" id="KW-1133">Transmembrane helix</keyword>
<evidence type="ECO:0000259" key="9">
    <source>
        <dbReference type="PROSITE" id="PS50929"/>
    </source>
</evidence>
<dbReference type="InterPro" id="IPR027417">
    <property type="entry name" value="P-loop_NTPase"/>
</dbReference>
<dbReference type="AlphaFoldDB" id="A0A267M9W1"/>
<dbReference type="SMART" id="SM00382">
    <property type="entry name" value="AAA"/>
    <property type="match status" value="1"/>
</dbReference>